<dbReference type="PROSITE" id="PS50110">
    <property type="entry name" value="RESPONSE_REGULATORY"/>
    <property type="match status" value="1"/>
</dbReference>
<dbReference type="SMART" id="SM00850">
    <property type="entry name" value="LytTR"/>
    <property type="match status" value="1"/>
</dbReference>
<dbReference type="KEGG" id="slom:PXH66_21920"/>
<protein>
    <submittedName>
        <fullName evidence="4">LytTR family DNA-binding domain-containing protein</fullName>
    </submittedName>
</protein>
<dbReference type="GO" id="GO:0003677">
    <property type="term" value="F:DNA binding"/>
    <property type="evidence" value="ECO:0007669"/>
    <property type="project" value="UniProtKB-KW"/>
</dbReference>
<keyword evidence="4" id="KW-0238">DNA-binding</keyword>
<reference evidence="4" key="1">
    <citation type="submission" date="2023-03" db="EMBL/GenBank/DDBJ databases">
        <title>Lomoglobus Profundus gen. nov., sp. nov., a novel member of the phylum Verrucomicrobia, isolated from deep-marine sediment of South China Sea.</title>
        <authorList>
            <person name="Ahmad T."/>
            <person name="Ishaq S.E."/>
            <person name="Wang F."/>
        </authorList>
    </citation>
    <scope>NUCLEOTIDE SEQUENCE</scope>
    <source>
        <strain evidence="4">LMO-M01</strain>
    </source>
</reference>
<feature type="domain" description="HTH LytTR-type" evidence="3">
    <location>
        <begin position="163"/>
        <end position="267"/>
    </location>
</feature>
<evidence type="ECO:0000259" key="2">
    <source>
        <dbReference type="PROSITE" id="PS50110"/>
    </source>
</evidence>
<proteinExistence type="predicted"/>
<dbReference type="InterPro" id="IPR007492">
    <property type="entry name" value="LytTR_DNA-bd_dom"/>
</dbReference>
<dbReference type="InterPro" id="IPR011006">
    <property type="entry name" value="CheY-like_superfamily"/>
</dbReference>
<feature type="modified residue" description="4-aspartylphosphate" evidence="1">
    <location>
        <position position="66"/>
    </location>
</feature>
<name>A0AAF0CNX3_9BACT</name>
<accession>A0AAF0CNX3</accession>
<dbReference type="Proteomes" id="UP001218638">
    <property type="component" value="Chromosome"/>
</dbReference>
<dbReference type="PROSITE" id="PS50930">
    <property type="entry name" value="HTH_LYTTR"/>
    <property type="match status" value="1"/>
</dbReference>
<feature type="domain" description="Response regulatory" evidence="2">
    <location>
        <begin position="15"/>
        <end position="128"/>
    </location>
</feature>
<dbReference type="Gene3D" id="2.40.50.1020">
    <property type="entry name" value="LytTr DNA-binding domain"/>
    <property type="match status" value="1"/>
</dbReference>
<dbReference type="EMBL" id="CP119075">
    <property type="protein sequence ID" value="WED65015.1"/>
    <property type="molecule type" value="Genomic_DNA"/>
</dbReference>
<keyword evidence="5" id="KW-1185">Reference proteome</keyword>
<dbReference type="InterPro" id="IPR046947">
    <property type="entry name" value="LytR-like"/>
</dbReference>
<dbReference type="Pfam" id="PF04397">
    <property type="entry name" value="LytTR"/>
    <property type="match status" value="1"/>
</dbReference>
<dbReference type="SMART" id="SM00448">
    <property type="entry name" value="REC"/>
    <property type="match status" value="1"/>
</dbReference>
<evidence type="ECO:0000256" key="1">
    <source>
        <dbReference type="PROSITE-ProRule" id="PRU00169"/>
    </source>
</evidence>
<dbReference type="Pfam" id="PF00072">
    <property type="entry name" value="Response_reg"/>
    <property type="match status" value="1"/>
</dbReference>
<organism evidence="4 5">
    <name type="scientific">Synoicihabitans lomoniglobus</name>
    <dbReference type="NCBI Taxonomy" id="2909285"/>
    <lineage>
        <taxon>Bacteria</taxon>
        <taxon>Pseudomonadati</taxon>
        <taxon>Verrucomicrobiota</taxon>
        <taxon>Opitutia</taxon>
        <taxon>Opitutales</taxon>
        <taxon>Opitutaceae</taxon>
        <taxon>Synoicihabitans</taxon>
    </lineage>
</organism>
<keyword evidence="1" id="KW-0597">Phosphoprotein</keyword>
<dbReference type="InterPro" id="IPR001789">
    <property type="entry name" value="Sig_transdc_resp-reg_receiver"/>
</dbReference>
<evidence type="ECO:0000313" key="4">
    <source>
        <dbReference type="EMBL" id="WED65015.1"/>
    </source>
</evidence>
<dbReference type="AlphaFoldDB" id="A0AAF0CNX3"/>
<dbReference type="PANTHER" id="PTHR37299:SF1">
    <property type="entry name" value="STAGE 0 SPORULATION PROTEIN A HOMOLOG"/>
    <property type="match status" value="1"/>
</dbReference>
<dbReference type="SUPFAM" id="SSF52172">
    <property type="entry name" value="CheY-like"/>
    <property type="match status" value="1"/>
</dbReference>
<dbReference type="PANTHER" id="PTHR37299">
    <property type="entry name" value="TRANSCRIPTIONAL REGULATOR-RELATED"/>
    <property type="match status" value="1"/>
</dbReference>
<evidence type="ECO:0000259" key="3">
    <source>
        <dbReference type="PROSITE" id="PS50930"/>
    </source>
</evidence>
<evidence type="ECO:0000313" key="5">
    <source>
        <dbReference type="Proteomes" id="UP001218638"/>
    </source>
</evidence>
<dbReference type="RefSeq" id="WP_330928389.1">
    <property type="nucleotide sequence ID" value="NZ_CP119075.1"/>
</dbReference>
<dbReference type="GO" id="GO:0000156">
    <property type="term" value="F:phosphorelay response regulator activity"/>
    <property type="evidence" value="ECO:0007669"/>
    <property type="project" value="InterPro"/>
</dbReference>
<gene>
    <name evidence="4" type="ORF">PXH66_21920</name>
</gene>
<sequence>MPSSNSTPPNMTPCRVIIVDDEPAARRGLKLMLKPEADIEIVGEAGDAETAVKLVRKVRPDLMFLDVQMPGGDGFSVVSAFAPEERPMVVFVTAYDQHALHAFEVHAIDYLLKPFEDDRFQAALVRVREAMRTRETTALNAKVDALIARLADGGGDDGFNDRILVKSSGEIFFLKPSEIDWIEADGDYMKFHVAGKSHLMRETMGRLEARLDPKRFVRIHRSTIVNLDRVRKLSPSFVGEYAVVLQDGTKLKLSRGYQDKLQTHLKGLL</sequence>
<dbReference type="Gene3D" id="3.40.50.2300">
    <property type="match status" value="1"/>
</dbReference>